<dbReference type="Gene3D" id="1.20.1290.10">
    <property type="entry name" value="AhpD-like"/>
    <property type="match status" value="1"/>
</dbReference>
<dbReference type="SUPFAM" id="SSF69118">
    <property type="entry name" value="AhpD-like"/>
    <property type="match status" value="1"/>
</dbReference>
<dbReference type="InterPro" id="IPR003779">
    <property type="entry name" value="CMD-like"/>
</dbReference>
<evidence type="ECO:0000313" key="2">
    <source>
        <dbReference type="EMBL" id="SCL72603.1"/>
    </source>
</evidence>
<feature type="domain" description="Carboxymuconolactone decarboxylase-like" evidence="1">
    <location>
        <begin position="38"/>
        <end position="89"/>
    </location>
</feature>
<reference evidence="3" key="1">
    <citation type="submission" date="2016-06" db="EMBL/GenBank/DDBJ databases">
        <authorList>
            <person name="Varghese N."/>
            <person name="Submissions Spin"/>
        </authorList>
    </citation>
    <scope>NUCLEOTIDE SEQUENCE [LARGE SCALE GENOMIC DNA]</scope>
    <source>
        <strain evidence="3">DSM 43903</strain>
    </source>
</reference>
<dbReference type="Pfam" id="PF02627">
    <property type="entry name" value="CMD"/>
    <property type="match status" value="1"/>
</dbReference>
<dbReference type="InterPro" id="IPR010195">
    <property type="entry name" value="Uncharacterised_peroxidase-rel"/>
</dbReference>
<dbReference type="EMBL" id="FMHZ01000002">
    <property type="protein sequence ID" value="SCL72603.1"/>
    <property type="molecule type" value="Genomic_DNA"/>
</dbReference>
<keyword evidence="3" id="KW-1185">Reference proteome</keyword>
<dbReference type="GO" id="GO:0051920">
    <property type="term" value="F:peroxiredoxin activity"/>
    <property type="evidence" value="ECO:0007669"/>
    <property type="project" value="InterPro"/>
</dbReference>
<proteinExistence type="predicted"/>
<keyword evidence="2" id="KW-0575">Peroxidase</keyword>
<sequence length="196" mass="21209">MDRHAPPCGRDGDVIAHIDLGIDERAHPGIRGPMRFRPETAKPLNALAEALLRAPHPTLTPGERELIAAYVSGLNECRFCCATHAAFAAAQLPSGMPLVDRVLRDPVDAEVGDKLRALLRIAEAVRRSGRDVTAELVAAAREAGATDLEIHDTVLIAAAFCMYNRYVDGLGTLVPDDPVVYEKAAERIVRHGYVES</sequence>
<evidence type="ECO:0000259" key="1">
    <source>
        <dbReference type="Pfam" id="PF02627"/>
    </source>
</evidence>
<dbReference type="PANTHER" id="PTHR35446">
    <property type="entry name" value="SI:CH211-175M2.5"/>
    <property type="match status" value="1"/>
</dbReference>
<dbReference type="PANTHER" id="PTHR35446:SF2">
    <property type="entry name" value="CARBOXYMUCONOLACTONE DECARBOXYLASE-LIKE DOMAIN-CONTAINING PROTEIN"/>
    <property type="match status" value="1"/>
</dbReference>
<accession>A0A1C6W208</accession>
<keyword evidence="2" id="KW-0560">Oxidoreductase</keyword>
<evidence type="ECO:0000313" key="3">
    <source>
        <dbReference type="Proteomes" id="UP000199001"/>
    </source>
</evidence>
<dbReference type="Proteomes" id="UP000199001">
    <property type="component" value="Unassembled WGS sequence"/>
</dbReference>
<protein>
    <submittedName>
        <fullName evidence="2">Uncharacterized peroxidase-related enzyme</fullName>
    </submittedName>
</protein>
<dbReference type="AlphaFoldDB" id="A0A1C6W208"/>
<gene>
    <name evidence="2" type="ORF">GA0070606_6194</name>
</gene>
<dbReference type="NCBIfam" id="TIGR01926">
    <property type="entry name" value="peroxid_rel"/>
    <property type="match status" value="1"/>
</dbReference>
<dbReference type="STRING" id="47855.GA0070606_6194"/>
<organism evidence="2 3">
    <name type="scientific">Micromonospora citrea</name>
    <dbReference type="NCBI Taxonomy" id="47855"/>
    <lineage>
        <taxon>Bacteria</taxon>
        <taxon>Bacillati</taxon>
        <taxon>Actinomycetota</taxon>
        <taxon>Actinomycetes</taxon>
        <taxon>Micromonosporales</taxon>
        <taxon>Micromonosporaceae</taxon>
        <taxon>Micromonospora</taxon>
    </lineage>
</organism>
<name>A0A1C6W208_9ACTN</name>
<dbReference type="InterPro" id="IPR029032">
    <property type="entry name" value="AhpD-like"/>
</dbReference>